<evidence type="ECO:0000256" key="1">
    <source>
        <dbReference type="ARBA" id="ARBA00022723"/>
    </source>
</evidence>
<gene>
    <name evidence="5" type="ORF">H696_01320</name>
</gene>
<dbReference type="RefSeq" id="XP_009493488.1">
    <property type="nucleotide sequence ID" value="XM_009495213.1"/>
</dbReference>
<dbReference type="GO" id="GO:0032259">
    <property type="term" value="P:methylation"/>
    <property type="evidence" value="ECO:0007669"/>
    <property type="project" value="UniProtKB-KW"/>
</dbReference>
<dbReference type="GO" id="GO:0050667">
    <property type="term" value="P:homocysteine metabolic process"/>
    <property type="evidence" value="ECO:0007669"/>
    <property type="project" value="TreeGrafter"/>
</dbReference>
<keyword evidence="1" id="KW-0479">Metal-binding</keyword>
<evidence type="ECO:0000256" key="2">
    <source>
        <dbReference type="ARBA" id="ARBA00023285"/>
    </source>
</evidence>
<dbReference type="SUPFAM" id="SSF56507">
    <property type="entry name" value="Methionine synthase activation domain-like"/>
    <property type="match status" value="2"/>
</dbReference>
<evidence type="ECO:0000313" key="6">
    <source>
        <dbReference type="Proteomes" id="UP000030693"/>
    </source>
</evidence>
<dbReference type="GO" id="GO:0008705">
    <property type="term" value="F:methionine synthase activity"/>
    <property type="evidence" value="ECO:0007669"/>
    <property type="project" value="InterPro"/>
</dbReference>
<reference evidence="5" key="1">
    <citation type="submission" date="2013-04" db="EMBL/GenBank/DDBJ databases">
        <title>The Genome Sequence of Fonticula alba ATCC 38817.</title>
        <authorList>
            <consortium name="The Broad Institute Genomics Platform"/>
            <person name="Russ C."/>
            <person name="Cuomo C."/>
            <person name="Burger G."/>
            <person name="Gray M.W."/>
            <person name="Holland P.W.H."/>
            <person name="King N."/>
            <person name="Lang F.B.F."/>
            <person name="Roger A.J."/>
            <person name="Ruiz-Trillo I."/>
            <person name="Brown M."/>
            <person name="Walker B."/>
            <person name="Young S."/>
            <person name="Zeng Q."/>
            <person name="Gargeya S."/>
            <person name="Fitzgerald M."/>
            <person name="Haas B."/>
            <person name="Abouelleil A."/>
            <person name="Allen A.W."/>
            <person name="Alvarado L."/>
            <person name="Arachchi H.M."/>
            <person name="Berlin A.M."/>
            <person name="Chapman S.B."/>
            <person name="Gainer-Dewar J."/>
            <person name="Goldberg J."/>
            <person name="Griggs A."/>
            <person name="Gujja S."/>
            <person name="Hansen M."/>
            <person name="Howarth C."/>
            <person name="Imamovic A."/>
            <person name="Ireland A."/>
            <person name="Larimer J."/>
            <person name="McCowan C."/>
            <person name="Murphy C."/>
            <person name="Pearson M."/>
            <person name="Poon T.W."/>
            <person name="Priest M."/>
            <person name="Roberts A."/>
            <person name="Saif S."/>
            <person name="Shea T."/>
            <person name="Sisk P."/>
            <person name="Sykes S."/>
            <person name="Wortman J."/>
            <person name="Nusbaum C."/>
            <person name="Birren B."/>
        </authorList>
    </citation>
    <scope>NUCLEOTIDE SEQUENCE [LARGE SCALE GENOMIC DNA]</scope>
    <source>
        <strain evidence="5">ATCC 38817</strain>
    </source>
</reference>
<dbReference type="GO" id="GO:0005829">
    <property type="term" value="C:cytosol"/>
    <property type="evidence" value="ECO:0007669"/>
    <property type="project" value="TreeGrafter"/>
</dbReference>
<dbReference type="OrthoDB" id="261426at2759"/>
<dbReference type="PANTHER" id="PTHR45833:SF1">
    <property type="entry name" value="METHIONINE SYNTHASE"/>
    <property type="match status" value="1"/>
</dbReference>
<dbReference type="OMA" id="MKPHASV"/>
<dbReference type="AlphaFoldDB" id="A0A058ZBV8"/>
<keyword evidence="3" id="KW-0808">Transferase</keyword>
<evidence type="ECO:0000259" key="4">
    <source>
        <dbReference type="PROSITE" id="PS50974"/>
    </source>
</evidence>
<dbReference type="eggNOG" id="KOG1579">
    <property type="taxonomic scope" value="Eukaryota"/>
</dbReference>
<dbReference type="Pfam" id="PF02965">
    <property type="entry name" value="Met_synt_B12"/>
    <property type="match status" value="2"/>
</dbReference>
<feature type="domain" description="AdoMet activation" evidence="4">
    <location>
        <begin position="1"/>
        <end position="376"/>
    </location>
</feature>
<protein>
    <recommendedName>
        <fullName evidence="4">AdoMet activation domain-containing protein</fullName>
    </recommendedName>
</protein>
<keyword evidence="3" id="KW-0489">Methyltransferase</keyword>
<dbReference type="GeneID" id="20526045"/>
<organism evidence="5">
    <name type="scientific">Fonticula alba</name>
    <name type="common">Slime mold</name>
    <dbReference type="NCBI Taxonomy" id="691883"/>
    <lineage>
        <taxon>Eukaryota</taxon>
        <taxon>Rotosphaerida</taxon>
        <taxon>Fonticulaceae</taxon>
        <taxon>Fonticula</taxon>
    </lineage>
</organism>
<proteinExistence type="predicted"/>
<keyword evidence="6" id="KW-1185">Reference proteome</keyword>
<name>A0A058ZBV8_FONAL</name>
<accession>A0A058ZBV8</accession>
<dbReference type="GO" id="GO:0046872">
    <property type="term" value="F:metal ion binding"/>
    <property type="evidence" value="ECO:0007669"/>
    <property type="project" value="UniProtKB-KW"/>
</dbReference>
<evidence type="ECO:0000313" key="5">
    <source>
        <dbReference type="EMBL" id="KCV71910.1"/>
    </source>
</evidence>
<dbReference type="EMBL" id="KB932202">
    <property type="protein sequence ID" value="KCV71910.1"/>
    <property type="molecule type" value="Genomic_DNA"/>
</dbReference>
<dbReference type="PANTHER" id="PTHR45833">
    <property type="entry name" value="METHIONINE SYNTHASE"/>
    <property type="match status" value="1"/>
</dbReference>
<dbReference type="InterPro" id="IPR050554">
    <property type="entry name" value="Met_Synthase/Corrinoid"/>
</dbReference>
<dbReference type="STRING" id="691883.A0A058ZBV8"/>
<dbReference type="InterPro" id="IPR037010">
    <property type="entry name" value="VitB12-dep_Met_synth_activ_sf"/>
</dbReference>
<dbReference type="Proteomes" id="UP000030693">
    <property type="component" value="Unassembled WGS sequence"/>
</dbReference>
<dbReference type="GO" id="GO:0046653">
    <property type="term" value="P:tetrahydrofolate metabolic process"/>
    <property type="evidence" value="ECO:0007669"/>
    <property type="project" value="TreeGrafter"/>
</dbReference>
<sequence length="376" mass="41293">MRSSARTITPRCARARAPAVEDWSLSRAPTPRKTGTFLLPDVPLDQIIPYIDWNPFFQVWQLRGKYPNRGYPKIFNDQDVGPDAKRVFNDAQAMLSNIVGKKLLTARAILGIYPSNSVGDDIEVYADEDRTEVLATFRGLRQQTERDADLADSISPDAYHCLSDFVAPRDTGLTDHVGVFVTCAGFGLDQYAASLRKAGDDYGAIMADALADRLAEALAEWLHAEVRRKIWGYAPEEDLSPEDMHRCRYSGIRPACGYPTQPDHREKLALWSLLAKQLPTARVLDGTADQDLGLAAGSPLADFPDAATAGVTLTDSLAMVPTAAVSGLYMAAPHAQYFAVGKLARDQLEDYSARRGDVDGLADSERWLNSNLGYQP</sequence>
<evidence type="ECO:0000256" key="3">
    <source>
        <dbReference type="PROSITE-ProRule" id="PRU00346"/>
    </source>
</evidence>
<dbReference type="Gene3D" id="3.10.196.10">
    <property type="entry name" value="Vitamin B12-dependent methionine synthase, activation domain"/>
    <property type="match status" value="1"/>
</dbReference>
<dbReference type="PROSITE" id="PS50974">
    <property type="entry name" value="ADOMET_ACTIVATION"/>
    <property type="match status" value="1"/>
</dbReference>
<dbReference type="InterPro" id="IPR004223">
    <property type="entry name" value="VitB12-dep_Met_synth_activ_dom"/>
</dbReference>
<keyword evidence="2" id="KW-0170">Cobalt</keyword>